<proteinExistence type="inferred from homology"/>
<dbReference type="GO" id="GO:0005615">
    <property type="term" value="C:extracellular space"/>
    <property type="evidence" value="ECO:0007669"/>
    <property type="project" value="TreeGrafter"/>
</dbReference>
<dbReference type="InterPro" id="IPR000834">
    <property type="entry name" value="Peptidase_M14"/>
</dbReference>
<dbReference type="Pfam" id="PF00246">
    <property type="entry name" value="Peptidase_M14"/>
    <property type="match status" value="1"/>
</dbReference>
<dbReference type="GO" id="GO:0006508">
    <property type="term" value="P:proteolysis"/>
    <property type="evidence" value="ECO:0007669"/>
    <property type="project" value="UniProtKB-KW"/>
</dbReference>
<dbReference type="GO" id="GO:0004435">
    <property type="term" value="F:phosphatidylinositol-4,5-bisphosphate phospholipase C activity"/>
    <property type="evidence" value="ECO:0007669"/>
    <property type="project" value="InterPro"/>
</dbReference>
<protein>
    <submittedName>
        <fullName evidence="11">Zinc carboxypeptidase A 1-like</fullName>
    </submittedName>
</protein>
<dbReference type="PROSITE" id="PS50008">
    <property type="entry name" value="PIPLC_Y_DOMAIN"/>
    <property type="match status" value="1"/>
</dbReference>
<dbReference type="GO" id="GO:0004181">
    <property type="term" value="F:metallocarboxypeptidase activity"/>
    <property type="evidence" value="ECO:0007669"/>
    <property type="project" value="InterPro"/>
</dbReference>
<reference evidence="11" key="1">
    <citation type="submission" date="2025-08" db="UniProtKB">
        <authorList>
            <consortium name="RefSeq"/>
        </authorList>
    </citation>
    <scope>IDENTIFICATION</scope>
</reference>
<feature type="domain" description="Peptidase M14" evidence="9">
    <location>
        <begin position="17"/>
        <end position="324"/>
    </location>
</feature>
<evidence type="ECO:0000256" key="3">
    <source>
        <dbReference type="ARBA" id="ARBA00022670"/>
    </source>
</evidence>
<accession>A0A6J1P9J7</accession>
<evidence type="ECO:0000313" key="11">
    <source>
        <dbReference type="RefSeq" id="XP_023954481.2"/>
    </source>
</evidence>
<comment type="cofactor">
    <cofactor evidence="1">
        <name>Zn(2+)</name>
        <dbReference type="ChEBI" id="CHEBI:29105"/>
    </cofactor>
</comment>
<comment type="similarity">
    <text evidence="2 7">Belongs to the peptidase M14 family.</text>
</comment>
<evidence type="ECO:0000256" key="6">
    <source>
        <dbReference type="ARBA" id="ARBA00023049"/>
    </source>
</evidence>
<evidence type="ECO:0000256" key="2">
    <source>
        <dbReference type="ARBA" id="ARBA00005988"/>
    </source>
</evidence>
<dbReference type="InterPro" id="IPR001711">
    <property type="entry name" value="PLipase_C_Pinositol-sp_Y"/>
</dbReference>
<dbReference type="AlphaFoldDB" id="A0A6J1P9J7"/>
<dbReference type="GO" id="GO:0006629">
    <property type="term" value="P:lipid metabolic process"/>
    <property type="evidence" value="ECO:0007669"/>
    <property type="project" value="InterPro"/>
</dbReference>
<feature type="domain" description="PI-PLC Y-box" evidence="8">
    <location>
        <begin position="182"/>
        <end position="267"/>
    </location>
</feature>
<dbReference type="GO" id="GO:0008270">
    <property type="term" value="F:zinc ion binding"/>
    <property type="evidence" value="ECO:0007669"/>
    <property type="project" value="InterPro"/>
</dbReference>
<dbReference type="GO" id="GO:0035556">
    <property type="term" value="P:intracellular signal transduction"/>
    <property type="evidence" value="ECO:0007669"/>
    <property type="project" value="InterPro"/>
</dbReference>
<evidence type="ECO:0000256" key="1">
    <source>
        <dbReference type="ARBA" id="ARBA00001947"/>
    </source>
</evidence>
<sequence length="334" mass="37210">MLKTLLQPDEDPCIENVAIGASTVTILLKALSEFCGSVIKVYSDKTTYEGRNLYEVVINSSQAKNSNTEDKPVILLEAGQDGGTGPIALALYIIEQLVACGEHKHMIQKVRWVILPSTNPDGQEYARTKREPWKKNFSPNGKDVTANGVDITRNFDDSWGQCPPIILNNAFSQDYSGPKAGSETETSFVTDIFAKYRTKIRTYVSIRRDGHALLYPLATRNVSIPSIDQVSKRAGQIAAKVNQRAGGIQWFLNQSIFVMNGKAHCGHSVDLAYNKYGIKYAFEMRVFPETDNRIMSKFQSLPKGHEVSLRTGYFSGIRELFNLVVNDKNVSPHP</sequence>
<dbReference type="PROSITE" id="PS52035">
    <property type="entry name" value="PEPTIDASE_M14"/>
    <property type="match status" value="1"/>
</dbReference>
<dbReference type="PANTHER" id="PTHR11705">
    <property type="entry name" value="PROTEASE FAMILY M14 CARBOXYPEPTIDASE A,B"/>
    <property type="match status" value="1"/>
</dbReference>
<gene>
    <name evidence="11" type="primary">LOC112058041</name>
</gene>
<name>A0A6J1P9J7_BICAN</name>
<evidence type="ECO:0000256" key="4">
    <source>
        <dbReference type="ARBA" id="ARBA00022801"/>
    </source>
</evidence>
<dbReference type="Gene3D" id="3.40.630.10">
    <property type="entry name" value="Zn peptidases"/>
    <property type="match status" value="1"/>
</dbReference>
<dbReference type="PANTHER" id="PTHR11705:SF143">
    <property type="entry name" value="SLL0236 PROTEIN"/>
    <property type="match status" value="1"/>
</dbReference>
<dbReference type="SUPFAM" id="SSF53187">
    <property type="entry name" value="Zn-dependent exopeptidases"/>
    <property type="match status" value="1"/>
</dbReference>
<evidence type="ECO:0000256" key="5">
    <source>
        <dbReference type="ARBA" id="ARBA00022833"/>
    </source>
</evidence>
<evidence type="ECO:0000256" key="7">
    <source>
        <dbReference type="PROSITE-ProRule" id="PRU01379"/>
    </source>
</evidence>
<dbReference type="GeneID" id="112058041"/>
<organism evidence="10 11">
    <name type="scientific">Bicyclus anynana</name>
    <name type="common">Squinting bush brown butterfly</name>
    <dbReference type="NCBI Taxonomy" id="110368"/>
    <lineage>
        <taxon>Eukaryota</taxon>
        <taxon>Metazoa</taxon>
        <taxon>Ecdysozoa</taxon>
        <taxon>Arthropoda</taxon>
        <taxon>Hexapoda</taxon>
        <taxon>Insecta</taxon>
        <taxon>Pterygota</taxon>
        <taxon>Neoptera</taxon>
        <taxon>Endopterygota</taxon>
        <taxon>Lepidoptera</taxon>
        <taxon>Glossata</taxon>
        <taxon>Ditrysia</taxon>
        <taxon>Papilionoidea</taxon>
        <taxon>Nymphalidae</taxon>
        <taxon>Satyrinae</taxon>
        <taxon>Satyrini</taxon>
        <taxon>Mycalesina</taxon>
        <taxon>Bicyclus</taxon>
    </lineage>
</organism>
<dbReference type="SMART" id="SM00631">
    <property type="entry name" value="Zn_pept"/>
    <property type="match status" value="1"/>
</dbReference>
<keyword evidence="4" id="KW-0378">Hydrolase</keyword>
<dbReference type="Proteomes" id="UP001652582">
    <property type="component" value="Chromosome 20"/>
</dbReference>
<keyword evidence="5" id="KW-0862">Zinc</keyword>
<dbReference type="RefSeq" id="XP_023954481.2">
    <property type="nucleotide sequence ID" value="XM_024098713.2"/>
</dbReference>
<dbReference type="OrthoDB" id="3626597at2759"/>
<dbReference type="KEGG" id="bany:112058041"/>
<evidence type="ECO:0000313" key="10">
    <source>
        <dbReference type="Proteomes" id="UP001652582"/>
    </source>
</evidence>
<evidence type="ECO:0000259" key="9">
    <source>
        <dbReference type="PROSITE" id="PS52035"/>
    </source>
</evidence>
<keyword evidence="6" id="KW-0482">Metalloprotease</keyword>
<comment type="caution">
    <text evidence="7">Lacks conserved residue(s) required for the propagation of feature annotation.</text>
</comment>
<evidence type="ECO:0000259" key="8">
    <source>
        <dbReference type="PROSITE" id="PS50008"/>
    </source>
</evidence>
<keyword evidence="3" id="KW-0645">Protease</keyword>
<keyword evidence="10" id="KW-1185">Reference proteome</keyword>